<evidence type="ECO:0000256" key="1">
    <source>
        <dbReference type="SAM" id="Phobius"/>
    </source>
</evidence>
<keyword evidence="1" id="KW-0812">Transmembrane</keyword>
<organism evidence="2 3">
    <name type="scientific">Lottiidibacillus patelloidae</name>
    <dbReference type="NCBI Taxonomy" id="2670334"/>
    <lineage>
        <taxon>Bacteria</taxon>
        <taxon>Bacillati</taxon>
        <taxon>Bacillota</taxon>
        <taxon>Bacilli</taxon>
        <taxon>Bacillales</taxon>
        <taxon>Bacillaceae</taxon>
        <taxon>Lottiidibacillus</taxon>
    </lineage>
</organism>
<dbReference type="AlphaFoldDB" id="A0A263BYR3"/>
<name>A0A263BYR3_9BACI</name>
<evidence type="ECO:0000313" key="2">
    <source>
        <dbReference type="EMBL" id="OZM58306.1"/>
    </source>
</evidence>
<accession>A0A263BYR3</accession>
<protein>
    <submittedName>
        <fullName evidence="2">Uncharacterized protein</fullName>
    </submittedName>
</protein>
<keyword evidence="3" id="KW-1185">Reference proteome</keyword>
<feature type="transmembrane region" description="Helical" evidence="1">
    <location>
        <begin position="12"/>
        <end position="30"/>
    </location>
</feature>
<keyword evidence="1" id="KW-1133">Transmembrane helix</keyword>
<evidence type="ECO:0000313" key="3">
    <source>
        <dbReference type="Proteomes" id="UP000217083"/>
    </source>
</evidence>
<comment type="caution">
    <text evidence="2">The sequence shown here is derived from an EMBL/GenBank/DDBJ whole genome shotgun (WGS) entry which is preliminary data.</text>
</comment>
<dbReference type="Proteomes" id="UP000217083">
    <property type="component" value="Unassembled WGS sequence"/>
</dbReference>
<dbReference type="EMBL" id="NPIA01000001">
    <property type="protein sequence ID" value="OZM58306.1"/>
    <property type="molecule type" value="Genomic_DNA"/>
</dbReference>
<gene>
    <name evidence="2" type="ORF">CIB95_01670</name>
</gene>
<sequence length="59" mass="7094">MARCIEDKMKSVGFSYTLFHFLLKYCLIIYKFHIILRLTNVQNVINKISQGIVMWLNRK</sequence>
<proteinExistence type="predicted"/>
<reference evidence="2 3" key="2">
    <citation type="submission" date="2017-09" db="EMBL/GenBank/DDBJ databases">
        <title>Bacillus patelloidae sp. nov., isolated from the intestinal tract of a marine limpet.</title>
        <authorList>
            <person name="Liu R."/>
            <person name="Dong C."/>
            <person name="Shao Z."/>
        </authorList>
    </citation>
    <scope>NUCLEOTIDE SEQUENCE [LARGE SCALE GENOMIC DNA]</scope>
    <source>
        <strain evidence="2 3">SA5d-4</strain>
    </source>
</reference>
<keyword evidence="1" id="KW-0472">Membrane</keyword>
<reference evidence="3" key="1">
    <citation type="submission" date="2017-08" db="EMBL/GenBank/DDBJ databases">
        <authorList>
            <person name="Huang Z."/>
        </authorList>
    </citation>
    <scope>NUCLEOTIDE SEQUENCE [LARGE SCALE GENOMIC DNA]</scope>
    <source>
        <strain evidence="3">SA5d-4</strain>
    </source>
</reference>